<proteinExistence type="predicted"/>
<evidence type="ECO:0000313" key="3">
    <source>
        <dbReference type="Proteomes" id="UP000836841"/>
    </source>
</evidence>
<evidence type="ECO:0000313" key="2">
    <source>
        <dbReference type="EMBL" id="CAH2033838.1"/>
    </source>
</evidence>
<feature type="non-terminal residue" evidence="2">
    <location>
        <position position="1"/>
    </location>
</feature>
<gene>
    <name evidence="2" type="ORF">TAV2_LOCUS2115</name>
</gene>
<dbReference type="Gene3D" id="1.10.510.10">
    <property type="entry name" value="Transferase(Phosphotransferase) domain 1"/>
    <property type="match status" value="1"/>
</dbReference>
<feature type="region of interest" description="Disordered" evidence="1">
    <location>
        <begin position="1"/>
        <end position="23"/>
    </location>
</feature>
<protein>
    <submittedName>
        <fullName evidence="2">Uncharacterized protein</fullName>
    </submittedName>
</protein>
<accession>A0AAU9R9C9</accession>
<dbReference type="EMBL" id="OU466857">
    <property type="protein sequence ID" value="CAH2033838.1"/>
    <property type="molecule type" value="Genomic_DNA"/>
</dbReference>
<organism evidence="2 3">
    <name type="scientific">Thlaspi arvense</name>
    <name type="common">Field penny-cress</name>
    <dbReference type="NCBI Taxonomy" id="13288"/>
    <lineage>
        <taxon>Eukaryota</taxon>
        <taxon>Viridiplantae</taxon>
        <taxon>Streptophyta</taxon>
        <taxon>Embryophyta</taxon>
        <taxon>Tracheophyta</taxon>
        <taxon>Spermatophyta</taxon>
        <taxon>Magnoliopsida</taxon>
        <taxon>eudicotyledons</taxon>
        <taxon>Gunneridae</taxon>
        <taxon>Pentapetalae</taxon>
        <taxon>rosids</taxon>
        <taxon>malvids</taxon>
        <taxon>Brassicales</taxon>
        <taxon>Brassicaceae</taxon>
        <taxon>Thlaspideae</taxon>
        <taxon>Thlaspi</taxon>
    </lineage>
</organism>
<dbReference type="AlphaFoldDB" id="A0AAU9R9C9"/>
<sequence>MGNCFGSFAKVDSRESPYRGGGAEPIPWKTRMKVAISAARGLAFLHDAQGNAYGSPVNNLVLVQPF</sequence>
<dbReference type="Proteomes" id="UP000836841">
    <property type="component" value="Chromosome 1"/>
</dbReference>
<evidence type="ECO:0000256" key="1">
    <source>
        <dbReference type="SAM" id="MobiDB-lite"/>
    </source>
</evidence>
<reference evidence="2 3" key="1">
    <citation type="submission" date="2022-03" db="EMBL/GenBank/DDBJ databases">
        <authorList>
            <person name="Nunn A."/>
            <person name="Chopra R."/>
            <person name="Nunn A."/>
            <person name="Contreras Garrido A."/>
        </authorList>
    </citation>
    <scope>NUCLEOTIDE SEQUENCE [LARGE SCALE GENOMIC DNA]</scope>
</reference>
<keyword evidence="3" id="KW-1185">Reference proteome</keyword>
<name>A0AAU9R9C9_THLAR</name>